<evidence type="ECO:0008006" key="4">
    <source>
        <dbReference type="Google" id="ProtNLM"/>
    </source>
</evidence>
<evidence type="ECO:0000313" key="3">
    <source>
        <dbReference type="Proteomes" id="UP001240150"/>
    </source>
</evidence>
<evidence type="ECO:0000256" key="1">
    <source>
        <dbReference type="SAM" id="MobiDB-lite"/>
    </source>
</evidence>
<dbReference type="EMBL" id="CP126980">
    <property type="protein sequence ID" value="WIM95336.1"/>
    <property type="molecule type" value="Genomic_DNA"/>
</dbReference>
<dbReference type="Proteomes" id="UP001240150">
    <property type="component" value="Chromosome"/>
</dbReference>
<dbReference type="RefSeq" id="WP_284916639.1">
    <property type="nucleotide sequence ID" value="NZ_CP126980.1"/>
</dbReference>
<protein>
    <recommendedName>
        <fullName evidence="4">DUF222 domain-containing protein</fullName>
    </recommendedName>
</protein>
<reference evidence="2 3" key="1">
    <citation type="submission" date="2023-06" db="EMBL/GenBank/DDBJ databases">
        <authorList>
            <person name="Yushchuk O."/>
            <person name="Binda E."/>
            <person name="Ruckert-Reed C."/>
            <person name="Fedorenko V."/>
            <person name="Kalinowski J."/>
            <person name="Marinelli F."/>
        </authorList>
    </citation>
    <scope>NUCLEOTIDE SEQUENCE [LARGE SCALE GENOMIC DNA]</scope>
    <source>
        <strain evidence="2 3">NRRL 3884</strain>
    </source>
</reference>
<gene>
    <name evidence="2" type="ORF">ACTOB_007431</name>
</gene>
<sequence>MEGLTDGVKSVLDRRCQGAEDGVMTGSDALAEQLIRLLDVRLTDPLEILLDGDDSVAVVRGRLRRRALDWAFAIEHGSSSEAVHTLARLMATLYPDDHAFAPPVEWWRTPLGQAVARRVGHPFAASVSYAMAGAMLGITRQGVHDLVRRGKLPRHPEGGVPVSAVRERLLATGPLGAIPEESSVLDRPFPEEQPFPDGRPSPHGQPFLHGQPSPDGRPLPHGQPSPDGQASPHEQPSPHGQPFPDGQTSGGADFAWPAEDIRAVGNFGHESQTGNDEEQQ</sequence>
<evidence type="ECO:0000313" key="2">
    <source>
        <dbReference type="EMBL" id="WIM95336.1"/>
    </source>
</evidence>
<accession>A0ABY8WBS7</accession>
<feature type="region of interest" description="Disordered" evidence="1">
    <location>
        <begin position="175"/>
        <end position="280"/>
    </location>
</feature>
<proteinExistence type="predicted"/>
<organism evidence="2 3">
    <name type="scientific">Actinoplanes oblitus</name>
    <dbReference type="NCBI Taxonomy" id="3040509"/>
    <lineage>
        <taxon>Bacteria</taxon>
        <taxon>Bacillati</taxon>
        <taxon>Actinomycetota</taxon>
        <taxon>Actinomycetes</taxon>
        <taxon>Micromonosporales</taxon>
        <taxon>Micromonosporaceae</taxon>
        <taxon>Actinoplanes</taxon>
    </lineage>
</organism>
<name>A0ABY8WBS7_9ACTN</name>
<keyword evidence="3" id="KW-1185">Reference proteome</keyword>